<accession>A0A7G2CPP9</accession>
<dbReference type="EMBL" id="LR877161">
    <property type="protein sequence ID" value="CAD2220523.1"/>
    <property type="molecule type" value="Genomic_DNA"/>
</dbReference>
<name>A0A7G2CPP9_9TRYP</name>
<evidence type="ECO:0000313" key="1">
    <source>
        <dbReference type="EMBL" id="CAD2220523.1"/>
    </source>
</evidence>
<keyword evidence="2" id="KW-1185">Reference proteome</keyword>
<proteinExistence type="predicted"/>
<protein>
    <submittedName>
        <fullName evidence="1">Uncharacterized protein</fullName>
    </submittedName>
</protein>
<gene>
    <name evidence="1" type="ORF">ADEAN_000804500</name>
</gene>
<sequence length="98" mass="11016">MRNTVSPPNNEERNGVVFSAQASHVAPSVRTFQPRGRSLNNVKKSCINERNEKMEEILFLSVQNAVKSVTYPNVIQGKMSFDRSIAWSKTKATLPLHT</sequence>
<organism evidence="1 2">
    <name type="scientific">Angomonas deanei</name>
    <dbReference type="NCBI Taxonomy" id="59799"/>
    <lineage>
        <taxon>Eukaryota</taxon>
        <taxon>Discoba</taxon>
        <taxon>Euglenozoa</taxon>
        <taxon>Kinetoplastea</taxon>
        <taxon>Metakinetoplastina</taxon>
        <taxon>Trypanosomatida</taxon>
        <taxon>Trypanosomatidae</taxon>
        <taxon>Strigomonadinae</taxon>
        <taxon>Angomonas</taxon>
    </lineage>
</organism>
<dbReference type="AlphaFoldDB" id="A0A7G2CPP9"/>
<reference evidence="1 2" key="1">
    <citation type="submission" date="2020-08" db="EMBL/GenBank/DDBJ databases">
        <authorList>
            <person name="Newling K."/>
            <person name="Davey J."/>
            <person name="Forrester S."/>
        </authorList>
    </citation>
    <scope>NUCLEOTIDE SEQUENCE [LARGE SCALE GENOMIC DNA]</scope>
    <source>
        <strain evidence="2">Crithidia deanei Carvalho (ATCC PRA-265)</strain>
    </source>
</reference>
<dbReference type="Proteomes" id="UP000515908">
    <property type="component" value="Chromosome 17"/>
</dbReference>
<dbReference type="VEuPathDB" id="TriTrypDB:ADEAN_000804500"/>
<evidence type="ECO:0000313" key="2">
    <source>
        <dbReference type="Proteomes" id="UP000515908"/>
    </source>
</evidence>